<evidence type="ECO:0000256" key="4">
    <source>
        <dbReference type="ARBA" id="ARBA00022517"/>
    </source>
</evidence>
<dbReference type="Pfam" id="PF08156">
    <property type="entry name" value="NOP5NT"/>
    <property type="match status" value="1"/>
</dbReference>
<dbReference type="GO" id="GO:0006364">
    <property type="term" value="P:rRNA processing"/>
    <property type="evidence" value="ECO:0007669"/>
    <property type="project" value="UniProtKB-KW"/>
</dbReference>
<feature type="compositionally biased region" description="Basic and acidic residues" evidence="9">
    <location>
        <begin position="539"/>
        <end position="549"/>
    </location>
</feature>
<organism evidence="11 12">
    <name type="scientific">Sporothrix schenckii 1099-18</name>
    <dbReference type="NCBI Taxonomy" id="1397361"/>
    <lineage>
        <taxon>Eukaryota</taxon>
        <taxon>Fungi</taxon>
        <taxon>Dikarya</taxon>
        <taxon>Ascomycota</taxon>
        <taxon>Pezizomycotina</taxon>
        <taxon>Sordariomycetes</taxon>
        <taxon>Sordariomycetidae</taxon>
        <taxon>Ophiostomatales</taxon>
        <taxon>Ophiostomataceae</taxon>
        <taxon>Sporothrix</taxon>
    </lineage>
</organism>
<evidence type="ECO:0000256" key="8">
    <source>
        <dbReference type="ARBA" id="ARBA00024837"/>
    </source>
</evidence>
<dbReference type="InterPro" id="IPR002687">
    <property type="entry name" value="Nop_dom"/>
</dbReference>
<feature type="compositionally biased region" description="Basic residues" evidence="9">
    <location>
        <begin position="551"/>
        <end position="564"/>
    </location>
</feature>
<dbReference type="KEGG" id="ssck:SPSK_04074"/>
<dbReference type="InterPro" id="IPR012976">
    <property type="entry name" value="NOSIC"/>
</dbReference>
<feature type="domain" description="Nop" evidence="10">
    <location>
        <begin position="290"/>
        <end position="417"/>
    </location>
</feature>
<dbReference type="RefSeq" id="XP_016585719.1">
    <property type="nucleotide sequence ID" value="XM_016730885.1"/>
</dbReference>
<dbReference type="InterPro" id="IPR042239">
    <property type="entry name" value="Nop_C"/>
</dbReference>
<feature type="compositionally biased region" description="Acidic residues" evidence="9">
    <location>
        <begin position="491"/>
        <end position="501"/>
    </location>
</feature>
<dbReference type="FunFam" id="1.10.246.90:FF:000003">
    <property type="entry name" value="Nucleolar protein 58"/>
    <property type="match status" value="1"/>
</dbReference>
<dbReference type="EMBL" id="AXCR01000010">
    <property type="protein sequence ID" value="KJR83043.1"/>
    <property type="molecule type" value="Genomic_DNA"/>
</dbReference>
<dbReference type="Pfam" id="PF01798">
    <property type="entry name" value="Nop"/>
    <property type="match status" value="1"/>
</dbReference>
<feature type="compositionally biased region" description="Basic residues" evidence="9">
    <location>
        <begin position="585"/>
        <end position="594"/>
    </location>
</feature>
<dbReference type="GeneID" id="27666162"/>
<gene>
    <name evidence="11" type="ORF">SPSK_04074</name>
</gene>
<dbReference type="PANTHER" id="PTHR10894:SF1">
    <property type="entry name" value="NUCLEOLAR PROTEIN 58"/>
    <property type="match status" value="1"/>
</dbReference>
<keyword evidence="7" id="KW-0687">Ribonucleoprotein</keyword>
<dbReference type="GO" id="GO:0031428">
    <property type="term" value="C:box C/D methylation guide snoRNP complex"/>
    <property type="evidence" value="ECO:0007669"/>
    <property type="project" value="InterPro"/>
</dbReference>
<reference evidence="11 12" key="2">
    <citation type="journal article" date="2015" name="Eukaryot. Cell">
        <title>Asexual propagation of a virulent clone complex in a human and feline outbreak of sporotrichosis.</title>
        <authorList>
            <person name="Teixeira Mde M."/>
            <person name="Rodrigues A.M."/>
            <person name="Tsui C.K."/>
            <person name="de Almeida L.G."/>
            <person name="Van Diepeningen A.D."/>
            <person name="van den Ende B.G."/>
            <person name="Fernandes G.F."/>
            <person name="Kano R."/>
            <person name="Hamelin R.C."/>
            <person name="Lopes-Bezerra L.M."/>
            <person name="Vasconcelos A.T."/>
            <person name="de Hoog S."/>
            <person name="de Camargo Z.P."/>
            <person name="Felipe M.S."/>
        </authorList>
    </citation>
    <scope>NUCLEOTIDE SEQUENCE [LARGE SCALE GENOMIC DNA]</scope>
    <source>
        <strain evidence="11 12">1099-18</strain>
    </source>
</reference>
<dbReference type="VEuPathDB" id="FungiDB:SPSK_04074"/>
<feature type="region of interest" description="Disordered" evidence="9">
    <location>
        <begin position="539"/>
        <end position="594"/>
    </location>
</feature>
<evidence type="ECO:0000256" key="6">
    <source>
        <dbReference type="ARBA" id="ARBA00023242"/>
    </source>
</evidence>
<dbReference type="InterPro" id="IPR036070">
    <property type="entry name" value="Nop_dom_sf"/>
</dbReference>
<comment type="function">
    <text evidence="8">Required for pre-18S rRNA processing. May bind microtubules.</text>
</comment>
<evidence type="ECO:0000256" key="3">
    <source>
        <dbReference type="ARBA" id="ARBA00020379"/>
    </source>
</evidence>
<evidence type="ECO:0000256" key="5">
    <source>
        <dbReference type="ARBA" id="ARBA00022552"/>
    </source>
</evidence>
<evidence type="ECO:0000313" key="11">
    <source>
        <dbReference type="EMBL" id="KJR83043.1"/>
    </source>
</evidence>
<keyword evidence="4" id="KW-0690">Ribosome biogenesis</keyword>
<keyword evidence="5" id="KW-0698">rRNA processing</keyword>
<dbReference type="InterPro" id="IPR045056">
    <property type="entry name" value="Nop56/Nop58"/>
</dbReference>
<evidence type="ECO:0000259" key="10">
    <source>
        <dbReference type="PROSITE" id="PS51358"/>
    </source>
</evidence>
<evidence type="ECO:0000313" key="12">
    <source>
        <dbReference type="Proteomes" id="UP000033710"/>
    </source>
</evidence>
<feature type="region of interest" description="Disordered" evidence="9">
    <location>
        <begin position="454"/>
        <end position="514"/>
    </location>
</feature>
<name>A0A0F2M008_SPOSC</name>
<dbReference type="AlphaFoldDB" id="A0A0F2M008"/>
<dbReference type="PROSITE" id="PS51358">
    <property type="entry name" value="NOP"/>
    <property type="match status" value="1"/>
</dbReference>
<dbReference type="PANTHER" id="PTHR10894">
    <property type="entry name" value="NUCLEOLAR PROTEIN 5 NUCLEOLAR PROTEIN NOP5 NOP58"/>
    <property type="match status" value="1"/>
</dbReference>
<comment type="caution">
    <text evidence="11">The sequence shown here is derived from an EMBL/GenBank/DDBJ whole genome shotgun (WGS) entry which is preliminary data.</text>
</comment>
<comment type="similarity">
    <text evidence="2">Belongs to the NOP5/NOP56 family.</text>
</comment>
<proteinExistence type="inferred from homology"/>
<dbReference type="FunFam" id="1.10.287.4070:FF:000001">
    <property type="entry name" value="Probable Nucleolar protein 58"/>
    <property type="match status" value="1"/>
</dbReference>
<accession>A0A0F2M008</accession>
<evidence type="ECO:0000256" key="2">
    <source>
        <dbReference type="ARBA" id="ARBA00009211"/>
    </source>
</evidence>
<feature type="compositionally biased region" description="Basic residues" evidence="9">
    <location>
        <begin position="470"/>
        <end position="480"/>
    </location>
</feature>
<sequence length="594" mass="65150">MAPLYLLSETSAGYGLFQVKDKKLIEGDDVTDRLSTLDKINKEVQFNLFKKWNSAVEAVAELDKLIDGKIPPILTQLLEEVKEKSKKATILVEDKALGNTLQKLPGYNLTAIPAGPGTAAGEVFRGIRQHLSSLIPDIDESGFKTMSLGLSHSLSRHKLKFSADKVDVMIIHAVSLLDDLDKELNVFMMRVKEWYGWHFPELAKILNDNVAYSRVILAAGMRENLVNTDLSEVLPEEIEAAVKAAAEVSMGSEIASEDLENITLLAEYVVMYANYRTQLSSYLDSRMKAIAPNMTAIVGPLIGARLISHAGSLMNLAKSPGSTIQILGAEKALFRALKTKHSTPKYGLIYHASLVGQATGRNKGKMARQVASKAALGARIDALAEYEDEETVDDDIRATLGLAARAKLELSLSRLEHKPLSKIAATNGVSTVGKWDVAEARKYNADADGLTGNEEAAAEQAVAKSEKKDKKDKKEKKEKKEKKDTKAIAAPEEDTVMESNDEAANGTSGPAKLTEEEYEQFAEAAGISVSKFKRKYERGDVEIGKDGKPVVHSKKELKKLRKAEKKAEEESSSKRKRDDDAETPKKKKKKHSDA</sequence>
<evidence type="ECO:0000256" key="9">
    <source>
        <dbReference type="SAM" id="MobiDB-lite"/>
    </source>
</evidence>
<protein>
    <recommendedName>
        <fullName evidence="3">Nucleolar protein 58</fullName>
    </recommendedName>
</protein>
<dbReference type="GO" id="GO:0030515">
    <property type="term" value="F:snoRNA binding"/>
    <property type="evidence" value="ECO:0007669"/>
    <property type="project" value="InterPro"/>
</dbReference>
<evidence type="ECO:0000256" key="7">
    <source>
        <dbReference type="ARBA" id="ARBA00023274"/>
    </source>
</evidence>
<dbReference type="InterPro" id="IPR012974">
    <property type="entry name" value="NOP58/56_N"/>
</dbReference>
<evidence type="ECO:0000256" key="1">
    <source>
        <dbReference type="ARBA" id="ARBA00004604"/>
    </source>
</evidence>
<dbReference type="OrthoDB" id="6780543at2759"/>
<dbReference type="Gene3D" id="1.10.246.90">
    <property type="entry name" value="Nop domain"/>
    <property type="match status" value="1"/>
</dbReference>
<dbReference type="Proteomes" id="UP000033710">
    <property type="component" value="Unassembled WGS sequence"/>
</dbReference>
<dbReference type="SUPFAM" id="SSF89124">
    <property type="entry name" value="Nop domain"/>
    <property type="match status" value="1"/>
</dbReference>
<keyword evidence="6" id="KW-0539">Nucleus</keyword>
<reference evidence="11 12" key="1">
    <citation type="journal article" date="2014" name="BMC Genomics">
        <title>Comparative genomics of the major fungal agents of human and animal Sporotrichosis: Sporothrix schenckii and Sporothrix brasiliensis.</title>
        <authorList>
            <person name="Teixeira M.M."/>
            <person name="de Almeida L.G."/>
            <person name="Kubitschek-Barreira P."/>
            <person name="Alves F.L."/>
            <person name="Kioshima E.S."/>
            <person name="Abadio A.K."/>
            <person name="Fernandes L."/>
            <person name="Derengowski L.S."/>
            <person name="Ferreira K.S."/>
            <person name="Souza R.C."/>
            <person name="Ruiz J.C."/>
            <person name="de Andrade N.C."/>
            <person name="Paes H.C."/>
            <person name="Nicola A.M."/>
            <person name="Albuquerque P."/>
            <person name="Gerber A.L."/>
            <person name="Martins V.P."/>
            <person name="Peconick L.D."/>
            <person name="Neto A.V."/>
            <person name="Chaucanez C.B."/>
            <person name="Silva P.A."/>
            <person name="Cunha O.L."/>
            <person name="de Oliveira F.F."/>
            <person name="dos Santos T.C."/>
            <person name="Barros A.L."/>
            <person name="Soares M.A."/>
            <person name="de Oliveira L.M."/>
            <person name="Marini M.M."/>
            <person name="Villalobos-Duno H."/>
            <person name="Cunha M.M."/>
            <person name="de Hoog S."/>
            <person name="da Silveira J.F."/>
            <person name="Henrissat B."/>
            <person name="Nino-Vega G.A."/>
            <person name="Cisalpino P.S."/>
            <person name="Mora-Montes H.M."/>
            <person name="Almeida S.R."/>
            <person name="Stajich J.E."/>
            <person name="Lopes-Bezerra L.M."/>
            <person name="Vasconcelos A.T."/>
            <person name="Felipe M.S."/>
        </authorList>
    </citation>
    <scope>NUCLEOTIDE SEQUENCE [LARGE SCALE GENOMIC DNA]</scope>
    <source>
        <strain evidence="11 12">1099-18</strain>
    </source>
</reference>
<feature type="compositionally biased region" description="Basic and acidic residues" evidence="9">
    <location>
        <begin position="565"/>
        <end position="584"/>
    </location>
</feature>
<dbReference type="Gene3D" id="1.10.287.4070">
    <property type="match status" value="1"/>
</dbReference>
<comment type="subcellular location">
    <subcellularLocation>
        <location evidence="1">Nucleus</location>
        <location evidence="1">Nucleolus</location>
    </subcellularLocation>
</comment>
<dbReference type="SMART" id="SM00931">
    <property type="entry name" value="NOSIC"/>
    <property type="match status" value="1"/>
</dbReference>
<dbReference type="GO" id="GO:0032040">
    <property type="term" value="C:small-subunit processome"/>
    <property type="evidence" value="ECO:0007669"/>
    <property type="project" value="InterPro"/>
</dbReference>